<sequence>LVAKQKELQHRIIELKEINERKRERCHVTPIVDNLIKATSPLYGQLAQEYNNQDRIATYVWA</sequence>
<feature type="non-terminal residue" evidence="1">
    <location>
        <position position="1"/>
    </location>
</feature>
<gene>
    <name evidence="1" type="ORF">SARC_16658</name>
</gene>
<organism evidence="1 2">
    <name type="scientific">Sphaeroforma arctica JP610</name>
    <dbReference type="NCBI Taxonomy" id="667725"/>
    <lineage>
        <taxon>Eukaryota</taxon>
        <taxon>Ichthyosporea</taxon>
        <taxon>Ichthyophonida</taxon>
        <taxon>Sphaeroforma</taxon>
    </lineage>
</organism>
<dbReference type="EMBL" id="KQ250187">
    <property type="protein sequence ID" value="KNC70815.1"/>
    <property type="molecule type" value="Genomic_DNA"/>
</dbReference>
<name>A0A0L0F265_9EUKA</name>
<dbReference type="GeneID" id="25917162"/>
<protein>
    <submittedName>
        <fullName evidence="1">Uncharacterized protein</fullName>
    </submittedName>
</protein>
<dbReference type="RefSeq" id="XP_014144717.1">
    <property type="nucleotide sequence ID" value="XM_014289242.1"/>
</dbReference>
<accession>A0A0L0F265</accession>
<reference evidence="1 2" key="1">
    <citation type="submission" date="2011-02" db="EMBL/GenBank/DDBJ databases">
        <title>The Genome Sequence of Sphaeroforma arctica JP610.</title>
        <authorList>
            <consortium name="The Broad Institute Genome Sequencing Platform"/>
            <person name="Russ C."/>
            <person name="Cuomo C."/>
            <person name="Young S.K."/>
            <person name="Zeng Q."/>
            <person name="Gargeya S."/>
            <person name="Alvarado L."/>
            <person name="Berlin A."/>
            <person name="Chapman S.B."/>
            <person name="Chen Z."/>
            <person name="Freedman E."/>
            <person name="Gellesch M."/>
            <person name="Goldberg J."/>
            <person name="Griggs A."/>
            <person name="Gujja S."/>
            <person name="Heilman E."/>
            <person name="Heiman D."/>
            <person name="Howarth C."/>
            <person name="Mehta T."/>
            <person name="Neiman D."/>
            <person name="Pearson M."/>
            <person name="Roberts A."/>
            <person name="Saif S."/>
            <person name="Shea T."/>
            <person name="Shenoy N."/>
            <person name="Sisk P."/>
            <person name="Stolte C."/>
            <person name="Sykes S."/>
            <person name="White J."/>
            <person name="Yandava C."/>
            <person name="Burger G."/>
            <person name="Gray M.W."/>
            <person name="Holland P.W.H."/>
            <person name="King N."/>
            <person name="Lang F.B.F."/>
            <person name="Roger A.J."/>
            <person name="Ruiz-Trillo I."/>
            <person name="Haas B."/>
            <person name="Nusbaum C."/>
            <person name="Birren B."/>
        </authorList>
    </citation>
    <scope>NUCLEOTIDE SEQUENCE [LARGE SCALE GENOMIC DNA]</scope>
    <source>
        <strain evidence="1 2">JP610</strain>
    </source>
</reference>
<evidence type="ECO:0000313" key="2">
    <source>
        <dbReference type="Proteomes" id="UP000054560"/>
    </source>
</evidence>
<dbReference type="AlphaFoldDB" id="A0A0L0F265"/>
<dbReference type="Proteomes" id="UP000054560">
    <property type="component" value="Unassembled WGS sequence"/>
</dbReference>
<proteinExistence type="predicted"/>
<evidence type="ECO:0000313" key="1">
    <source>
        <dbReference type="EMBL" id="KNC70815.1"/>
    </source>
</evidence>
<keyword evidence="2" id="KW-1185">Reference proteome</keyword>